<feature type="transmembrane region" description="Helical" evidence="1">
    <location>
        <begin position="139"/>
        <end position="160"/>
    </location>
</feature>
<reference evidence="2" key="2">
    <citation type="submission" date="2020-09" db="EMBL/GenBank/DDBJ databases">
        <authorList>
            <person name="Sun Q."/>
            <person name="Zhou Y."/>
        </authorList>
    </citation>
    <scope>NUCLEOTIDE SEQUENCE</scope>
    <source>
        <strain evidence="2">CGMCC 1.15454</strain>
    </source>
</reference>
<dbReference type="AlphaFoldDB" id="A0A9W5X4U6"/>
<evidence type="ECO:0000313" key="2">
    <source>
        <dbReference type="EMBL" id="GGB38259.1"/>
    </source>
</evidence>
<proteinExistence type="predicted"/>
<reference evidence="2" key="1">
    <citation type="journal article" date="2014" name="Int. J. Syst. Evol. Microbiol.">
        <title>Complete genome sequence of Corynebacterium casei LMG S-19264T (=DSM 44701T), isolated from a smear-ripened cheese.</title>
        <authorList>
            <consortium name="US DOE Joint Genome Institute (JGI-PGF)"/>
            <person name="Walter F."/>
            <person name="Albersmeier A."/>
            <person name="Kalinowski J."/>
            <person name="Ruckert C."/>
        </authorList>
    </citation>
    <scope>NUCLEOTIDE SEQUENCE</scope>
    <source>
        <strain evidence="2">CGMCC 1.15454</strain>
    </source>
</reference>
<feature type="transmembrane region" description="Helical" evidence="1">
    <location>
        <begin position="105"/>
        <end position="127"/>
    </location>
</feature>
<feature type="transmembrane region" description="Helical" evidence="1">
    <location>
        <begin position="48"/>
        <end position="67"/>
    </location>
</feature>
<dbReference type="Proteomes" id="UP000621492">
    <property type="component" value="Unassembled WGS sequence"/>
</dbReference>
<feature type="transmembrane region" description="Helical" evidence="1">
    <location>
        <begin position="172"/>
        <end position="201"/>
    </location>
</feature>
<protein>
    <submittedName>
        <fullName evidence="2">Uncharacterized protein</fullName>
    </submittedName>
</protein>
<keyword evidence="1" id="KW-0812">Transmembrane</keyword>
<accession>A0A9W5X4U6</accession>
<keyword evidence="1" id="KW-1133">Transmembrane helix</keyword>
<evidence type="ECO:0000313" key="3">
    <source>
        <dbReference type="Proteomes" id="UP000621492"/>
    </source>
</evidence>
<feature type="transmembrane region" description="Helical" evidence="1">
    <location>
        <begin position="20"/>
        <end position="36"/>
    </location>
</feature>
<gene>
    <name evidence="2" type="ORF">GCM10011409_14680</name>
</gene>
<dbReference type="EMBL" id="BMJD01000008">
    <property type="protein sequence ID" value="GGB38259.1"/>
    <property type="molecule type" value="Genomic_DNA"/>
</dbReference>
<comment type="caution">
    <text evidence="2">The sequence shown here is derived from an EMBL/GenBank/DDBJ whole genome shotgun (WGS) entry which is preliminary data.</text>
</comment>
<sequence length="240" mass="27637">MQDWKQAFRLAMFELKASKGSFLALFLFFLLMLFFFKTVLDYDLDKKTGIFDIFVFYIFSSFMMLVVKRKGFQIAKINEDVIASPSFVMLSQLAIKKDTIIKSRFIIHFVYSFPFQLVFLICLYPLTPGIQHALPVSSYIGLAVIWLSFSFYFGYGFPASEAGIKGTVKATILSYAMIMAGLLIIIFIPILSGYSIFYWTIILSRNWPLASSLVSIILAILGVIYWMHYARKSIEKFDYL</sequence>
<feature type="transmembrane region" description="Helical" evidence="1">
    <location>
        <begin position="207"/>
        <end position="227"/>
    </location>
</feature>
<keyword evidence="3" id="KW-1185">Reference proteome</keyword>
<name>A0A9W5X4U6_9BACI</name>
<organism evidence="2 3">
    <name type="scientific">Lentibacillus populi</name>
    <dbReference type="NCBI Taxonomy" id="1827502"/>
    <lineage>
        <taxon>Bacteria</taxon>
        <taxon>Bacillati</taxon>
        <taxon>Bacillota</taxon>
        <taxon>Bacilli</taxon>
        <taxon>Bacillales</taxon>
        <taxon>Bacillaceae</taxon>
        <taxon>Lentibacillus</taxon>
    </lineage>
</organism>
<keyword evidence="1" id="KW-0472">Membrane</keyword>
<dbReference type="RefSeq" id="WP_088051487.1">
    <property type="nucleotide sequence ID" value="NZ_BMJD01000008.1"/>
</dbReference>
<evidence type="ECO:0000256" key="1">
    <source>
        <dbReference type="SAM" id="Phobius"/>
    </source>
</evidence>